<reference evidence="7" key="1">
    <citation type="journal article" date="2017" name="Nat. Ecol. Evol.">
        <title>Genome expansion and lineage-specific genetic innovations in the forest pathogenic fungi Armillaria.</title>
        <authorList>
            <person name="Sipos G."/>
            <person name="Prasanna A.N."/>
            <person name="Walter M.C."/>
            <person name="O'Connor E."/>
            <person name="Balint B."/>
            <person name="Krizsan K."/>
            <person name="Kiss B."/>
            <person name="Hess J."/>
            <person name="Varga T."/>
            <person name="Slot J."/>
            <person name="Riley R."/>
            <person name="Boka B."/>
            <person name="Rigling D."/>
            <person name="Barry K."/>
            <person name="Lee J."/>
            <person name="Mihaltcheva S."/>
            <person name="LaButti K."/>
            <person name="Lipzen A."/>
            <person name="Waldron R."/>
            <person name="Moloney N.M."/>
            <person name="Sperisen C."/>
            <person name="Kredics L."/>
            <person name="Vagvoelgyi C."/>
            <person name="Patrignani A."/>
            <person name="Fitzpatrick D."/>
            <person name="Nagy I."/>
            <person name="Doyle S."/>
            <person name="Anderson J.B."/>
            <person name="Grigoriev I.V."/>
            <person name="Gueldener U."/>
            <person name="Muensterkoetter M."/>
            <person name="Nagy L.G."/>
        </authorList>
    </citation>
    <scope>NUCLEOTIDE SEQUENCE [LARGE SCALE GENOMIC DNA]</scope>
    <source>
        <strain evidence="7">C18/9</strain>
    </source>
</reference>
<feature type="domain" description="MYND-type" evidence="5">
    <location>
        <begin position="405"/>
        <end position="444"/>
    </location>
</feature>
<evidence type="ECO:0000256" key="4">
    <source>
        <dbReference type="PROSITE-ProRule" id="PRU00134"/>
    </source>
</evidence>
<dbReference type="EMBL" id="FUEG01000033">
    <property type="protein sequence ID" value="SJL16167.1"/>
    <property type="molecule type" value="Genomic_DNA"/>
</dbReference>
<evidence type="ECO:0000313" key="7">
    <source>
        <dbReference type="Proteomes" id="UP000219338"/>
    </source>
</evidence>
<dbReference type="SUPFAM" id="SSF144232">
    <property type="entry name" value="HIT/MYND zinc finger-like"/>
    <property type="match status" value="1"/>
</dbReference>
<dbReference type="OMA" id="GSVPWIC"/>
<keyword evidence="7" id="KW-1185">Reference proteome</keyword>
<evidence type="ECO:0000313" key="6">
    <source>
        <dbReference type="EMBL" id="SJL16167.1"/>
    </source>
</evidence>
<keyword evidence="3" id="KW-0862">Zinc</keyword>
<keyword evidence="2 4" id="KW-0863">Zinc-finger</keyword>
<accession>A0A284S594</accession>
<name>A0A284S594_ARMOS</name>
<dbReference type="AlphaFoldDB" id="A0A284S594"/>
<organism evidence="6 7">
    <name type="scientific">Armillaria ostoyae</name>
    <name type="common">Armillaria root rot fungus</name>
    <dbReference type="NCBI Taxonomy" id="47428"/>
    <lineage>
        <taxon>Eukaryota</taxon>
        <taxon>Fungi</taxon>
        <taxon>Dikarya</taxon>
        <taxon>Basidiomycota</taxon>
        <taxon>Agaricomycotina</taxon>
        <taxon>Agaricomycetes</taxon>
        <taxon>Agaricomycetidae</taxon>
        <taxon>Agaricales</taxon>
        <taxon>Marasmiineae</taxon>
        <taxon>Physalacriaceae</taxon>
        <taxon>Armillaria</taxon>
    </lineage>
</organism>
<evidence type="ECO:0000256" key="2">
    <source>
        <dbReference type="ARBA" id="ARBA00022771"/>
    </source>
</evidence>
<dbReference type="PROSITE" id="PS50865">
    <property type="entry name" value="ZF_MYND_2"/>
    <property type="match status" value="1"/>
</dbReference>
<dbReference type="GO" id="GO:0008270">
    <property type="term" value="F:zinc ion binding"/>
    <property type="evidence" value="ECO:0007669"/>
    <property type="project" value="UniProtKB-KW"/>
</dbReference>
<dbReference type="Proteomes" id="UP000219338">
    <property type="component" value="Unassembled WGS sequence"/>
</dbReference>
<evidence type="ECO:0000256" key="3">
    <source>
        <dbReference type="ARBA" id="ARBA00022833"/>
    </source>
</evidence>
<dbReference type="Gene3D" id="6.10.140.2220">
    <property type="match status" value="1"/>
</dbReference>
<dbReference type="InterPro" id="IPR002893">
    <property type="entry name" value="Znf_MYND"/>
</dbReference>
<evidence type="ECO:0000259" key="5">
    <source>
        <dbReference type="PROSITE" id="PS50865"/>
    </source>
</evidence>
<keyword evidence="1" id="KW-0479">Metal-binding</keyword>
<dbReference type="OrthoDB" id="2931534at2759"/>
<protein>
    <recommendedName>
        <fullName evidence="5">MYND-type domain-containing protein</fullName>
    </recommendedName>
</protein>
<dbReference type="Pfam" id="PF01753">
    <property type="entry name" value="zf-MYND"/>
    <property type="match status" value="1"/>
</dbReference>
<evidence type="ECO:0000256" key="1">
    <source>
        <dbReference type="ARBA" id="ARBA00022723"/>
    </source>
</evidence>
<dbReference type="STRING" id="47428.A0A284S594"/>
<proteinExistence type="predicted"/>
<sequence length="564" mass="63761">MSSLQHTMSSFELVALSSLAALDPRAFRDVCAAVGHQLRRAGQLGCTSVASSKPSSKLDTVAECFKSLWIALGSENSKVLGDPSNVTLLVELWPELCSWIVEYLQSFVAEASKTSNLQDSLATSDTLNLLHLLSENDRLLCLMVRSLDLMSCLTEVSVHLLLSETRSPSEYLLTMQILMKGGCSDEETNEGVRAAIRNALDDMAPARITMVLFRIVHLTERPDTSGSDIFTTIRFLQCCSMCSSTFHANHLIHGSVPWICRLLARMLKRFNGTLYHHNYHQAPSCASYLRLCIDKGPRWASQAVECHLIELLLKVLPVASNSFTKTISDLFESIHVFLLFRGVLRHACRSLLRIERLGLEIHLANASVAARETWESFKEVLEDRWCWRDVVATKGEFHECANIKCPNAIDESPPPVRRCQGCLNAFYCSRDCQRKVWRTHKKDCQNVQRERREGFSPQISRRDLHFIRFVAMQDIEDSADDVRDAMAKSVSSVNNNWFKVVVVDYTTAPRSITVALMRRDHLHAEWPELMEQLGAQEQLFRIIIFTDGGTEFEIFSSTVLESLL</sequence>
<gene>
    <name evidence="6" type="ORF">ARMOST_19686</name>
</gene>